<dbReference type="AlphaFoldDB" id="A0A261EVF8"/>
<reference evidence="6 7" key="1">
    <citation type="journal article" date="2017" name="BMC Genomics">
        <title>Comparative genomic and phylogenomic analyses of the Bifidobacteriaceae family.</title>
        <authorList>
            <person name="Lugli G.A."/>
            <person name="Milani C."/>
            <person name="Turroni F."/>
            <person name="Duranti S."/>
            <person name="Mancabelli L."/>
            <person name="Mangifesta M."/>
            <person name="Ferrario C."/>
            <person name="Modesto M."/>
            <person name="Mattarelli P."/>
            <person name="Jiri K."/>
            <person name="van Sinderen D."/>
            <person name="Ventura M."/>
        </authorList>
    </citation>
    <scope>NUCLEOTIDE SEQUENCE [LARGE SCALE GENOMIC DNA]</scope>
    <source>
        <strain evidence="6 7">DSM 22924</strain>
    </source>
</reference>
<comment type="caution">
    <text evidence="6">The sequence shown here is derived from an EMBL/GenBank/DDBJ whole genome shotgun (WGS) entry which is preliminary data.</text>
</comment>
<dbReference type="GO" id="GO:0003886">
    <property type="term" value="F:DNA (cytosine-5-)-methyltransferase activity"/>
    <property type="evidence" value="ECO:0007669"/>
    <property type="project" value="UniProtKB-EC"/>
</dbReference>
<dbReference type="RefSeq" id="WP_169711874.1">
    <property type="nucleotide sequence ID" value="NZ_MWWS01000002.1"/>
</dbReference>
<keyword evidence="3 6" id="KW-0808">Transferase</keyword>
<dbReference type="SUPFAM" id="SSF53335">
    <property type="entry name" value="S-adenosyl-L-methionine-dependent methyltransferases"/>
    <property type="match status" value="1"/>
</dbReference>
<dbReference type="InterPro" id="IPR050750">
    <property type="entry name" value="C5-MTase"/>
</dbReference>
<dbReference type="InterPro" id="IPR029063">
    <property type="entry name" value="SAM-dependent_MTases_sf"/>
</dbReference>
<gene>
    <name evidence="6" type="ORF">BOCO_0028</name>
</gene>
<keyword evidence="7" id="KW-1185">Reference proteome</keyword>
<dbReference type="PANTHER" id="PTHR46098:SF1">
    <property type="entry name" value="TRNA (CYTOSINE(38)-C(5))-METHYLTRANSFERASE"/>
    <property type="match status" value="1"/>
</dbReference>
<keyword evidence="5" id="KW-0680">Restriction system</keyword>
<evidence type="ECO:0000256" key="2">
    <source>
        <dbReference type="ARBA" id="ARBA00022603"/>
    </source>
</evidence>
<sequence length="673" mass="75850">MVTKSNVNTQHGLLSLFTGYGGLEMGVSQVLSDIPTVATSDIDDGACLIEAFHNANNSIPNIGDITQVNMRLLPNVEVIVGGSPCQSVSDAGTHSGMSKHTRSGLWSYMREAIAVKQPSLVVWENVVAVISAIAASKEDQKQWLLRQRLLNEHGLCSCMQPLVDCSSAGLRTPVSDCNNSSYSRMLLESNQGLEHVLRGLCCLRCKGLIFEDTHSGLLTGVKRLKGLYTHPRLRALGRVLGDLATMGYDAIWLTVEAADVGAPHHRARLFVCAWPRNTRNCKPDNPLLQRLNEAPPIQPVTETKARWNTSRDCWETEQTDLFADVNVFEQSWPKQGILADNKIYQLSESFAYKHSVRQQELLYTPKASDSLFDSPSASCRPIEASTFLSTQVRLLDIPGKMSHSERNIRNSKRLNKILSTSNRAKHDKSTNLSLVREITDTAPTTLRIIQPSKQPKDNTQASHHSNPLRINQHLPVKTRQTVNFNQYTPAIRQWEQRLQRTAPCPTQITNRLKNWVVQAPEQCSNRRWLVQHAPKRYGPATVDQIERDRVFSQWQHNDTGYDLLNHQWDTINQKDSILPSTVLPPRCVLDYWRENSQRKQLPALTHLSPKFVEWMMGLPEGWVTDPRIWEQHPGNHRSMQLKALGNGVVPQQAATALHTCLTLRHHLSTTQQP</sequence>
<evidence type="ECO:0000256" key="1">
    <source>
        <dbReference type="ARBA" id="ARBA00011975"/>
    </source>
</evidence>
<evidence type="ECO:0000313" key="6">
    <source>
        <dbReference type="EMBL" id="OZG50842.1"/>
    </source>
</evidence>
<dbReference type="PANTHER" id="PTHR46098">
    <property type="entry name" value="TRNA (CYTOSINE(38)-C(5))-METHYLTRANSFERASE"/>
    <property type="match status" value="1"/>
</dbReference>
<dbReference type="GO" id="GO:0032259">
    <property type="term" value="P:methylation"/>
    <property type="evidence" value="ECO:0007669"/>
    <property type="project" value="UniProtKB-KW"/>
</dbReference>
<dbReference type="Gene3D" id="3.40.50.150">
    <property type="entry name" value="Vaccinia Virus protein VP39"/>
    <property type="match status" value="2"/>
</dbReference>
<evidence type="ECO:0000313" key="7">
    <source>
        <dbReference type="Proteomes" id="UP000216004"/>
    </source>
</evidence>
<keyword evidence="4" id="KW-0949">S-adenosyl-L-methionine</keyword>
<name>A0A261EVF8_9BIFI</name>
<protein>
    <recommendedName>
        <fullName evidence="1">DNA (cytosine-5-)-methyltransferase</fullName>
        <ecNumber evidence="1">2.1.1.37</ecNumber>
    </recommendedName>
</protein>
<dbReference type="EMBL" id="MWWS01000002">
    <property type="protein sequence ID" value="OZG50842.1"/>
    <property type="molecule type" value="Genomic_DNA"/>
</dbReference>
<accession>A0A261EVF8</accession>
<evidence type="ECO:0000256" key="3">
    <source>
        <dbReference type="ARBA" id="ARBA00022679"/>
    </source>
</evidence>
<evidence type="ECO:0000256" key="5">
    <source>
        <dbReference type="ARBA" id="ARBA00022747"/>
    </source>
</evidence>
<dbReference type="EC" id="2.1.1.37" evidence="1"/>
<dbReference type="GO" id="GO:0009307">
    <property type="term" value="P:DNA restriction-modification system"/>
    <property type="evidence" value="ECO:0007669"/>
    <property type="project" value="UniProtKB-KW"/>
</dbReference>
<organism evidence="6 7">
    <name type="scientific">Bombiscardovia coagulans</name>
    <dbReference type="NCBI Taxonomy" id="686666"/>
    <lineage>
        <taxon>Bacteria</taxon>
        <taxon>Bacillati</taxon>
        <taxon>Actinomycetota</taxon>
        <taxon>Actinomycetes</taxon>
        <taxon>Bifidobacteriales</taxon>
        <taxon>Bifidobacteriaceae</taxon>
        <taxon>Bombiscardovia</taxon>
    </lineage>
</organism>
<dbReference type="Pfam" id="PF00145">
    <property type="entry name" value="DNA_methylase"/>
    <property type="match status" value="2"/>
</dbReference>
<dbReference type="InterPro" id="IPR001525">
    <property type="entry name" value="C5_MeTfrase"/>
</dbReference>
<keyword evidence="2 6" id="KW-0489">Methyltransferase</keyword>
<dbReference type="Proteomes" id="UP000216004">
    <property type="component" value="Unassembled WGS sequence"/>
</dbReference>
<evidence type="ECO:0000256" key="4">
    <source>
        <dbReference type="ARBA" id="ARBA00022691"/>
    </source>
</evidence>
<proteinExistence type="predicted"/>